<keyword evidence="11" id="KW-0408">Iron</keyword>
<keyword evidence="7" id="KW-0479">Metal-binding</keyword>
<protein>
    <recommendedName>
        <fullName evidence="15">Rieske domain-containing protein</fullName>
    </recommendedName>
</protein>
<feature type="chain" id="PRO_5005187642" description="Rieske domain-containing protein" evidence="14">
    <location>
        <begin position="20"/>
        <end position="544"/>
    </location>
</feature>
<evidence type="ECO:0000259" key="15">
    <source>
        <dbReference type="PROSITE" id="PS51296"/>
    </source>
</evidence>
<dbReference type="Proteomes" id="UP000041254">
    <property type="component" value="Unassembled WGS sequence"/>
</dbReference>
<evidence type="ECO:0000256" key="12">
    <source>
        <dbReference type="ARBA" id="ARBA00023014"/>
    </source>
</evidence>
<accession>A0A0G4EU89</accession>
<dbReference type="STRING" id="1169540.A0A0G4EU89"/>
<evidence type="ECO:0000256" key="4">
    <source>
        <dbReference type="ARBA" id="ARBA00022640"/>
    </source>
</evidence>
<keyword evidence="5" id="KW-0812">Transmembrane</keyword>
<dbReference type="Gene3D" id="2.102.10.10">
    <property type="entry name" value="Rieske [2Fe-2S] iron-sulphur domain"/>
    <property type="match status" value="1"/>
</dbReference>
<dbReference type="GO" id="GO:0009507">
    <property type="term" value="C:chloroplast"/>
    <property type="evidence" value="ECO:0007669"/>
    <property type="project" value="UniProtKB-SubCell"/>
</dbReference>
<dbReference type="PhylomeDB" id="A0A0G4EU89"/>
<keyword evidence="12" id="KW-0411">Iron-sulfur</keyword>
<dbReference type="AlphaFoldDB" id="A0A0G4EU89"/>
<dbReference type="SUPFAM" id="SSF55961">
    <property type="entry name" value="Bet v1-like"/>
    <property type="match status" value="1"/>
</dbReference>
<evidence type="ECO:0000256" key="8">
    <source>
        <dbReference type="ARBA" id="ARBA00022946"/>
    </source>
</evidence>
<dbReference type="InterPro" id="IPR036922">
    <property type="entry name" value="Rieske_2Fe-2S_sf"/>
</dbReference>
<dbReference type="GO" id="GO:0046872">
    <property type="term" value="F:metal ion binding"/>
    <property type="evidence" value="ECO:0007669"/>
    <property type="project" value="UniProtKB-KW"/>
</dbReference>
<keyword evidence="10" id="KW-0560">Oxidoreductase</keyword>
<evidence type="ECO:0000256" key="11">
    <source>
        <dbReference type="ARBA" id="ARBA00023004"/>
    </source>
</evidence>
<organism evidence="16 17">
    <name type="scientific">Vitrella brassicaformis (strain CCMP3155)</name>
    <dbReference type="NCBI Taxonomy" id="1169540"/>
    <lineage>
        <taxon>Eukaryota</taxon>
        <taxon>Sar</taxon>
        <taxon>Alveolata</taxon>
        <taxon>Colpodellida</taxon>
        <taxon>Vitrellaceae</taxon>
        <taxon>Vitrella</taxon>
    </lineage>
</organism>
<evidence type="ECO:0000256" key="3">
    <source>
        <dbReference type="ARBA" id="ARBA00022528"/>
    </source>
</evidence>
<dbReference type="InParanoid" id="A0A0G4EU89"/>
<feature type="signal peptide" evidence="14">
    <location>
        <begin position="1"/>
        <end position="19"/>
    </location>
</feature>
<keyword evidence="6" id="KW-0001">2Fe-2S</keyword>
<dbReference type="PROSITE" id="PS51296">
    <property type="entry name" value="RIESKE"/>
    <property type="match status" value="1"/>
</dbReference>
<dbReference type="Pfam" id="PF00355">
    <property type="entry name" value="Rieske"/>
    <property type="match status" value="1"/>
</dbReference>
<evidence type="ECO:0000256" key="13">
    <source>
        <dbReference type="ARBA" id="ARBA00023136"/>
    </source>
</evidence>
<evidence type="ECO:0000256" key="14">
    <source>
        <dbReference type="SAM" id="SignalP"/>
    </source>
</evidence>
<dbReference type="InterPro" id="IPR050584">
    <property type="entry name" value="Cholesterol_7-desaturase"/>
</dbReference>
<dbReference type="Pfam" id="PF08417">
    <property type="entry name" value="PaO"/>
    <property type="match status" value="1"/>
</dbReference>
<dbReference type="EMBL" id="CDMY01000311">
    <property type="protein sequence ID" value="CEM01847.1"/>
    <property type="molecule type" value="Genomic_DNA"/>
</dbReference>
<proteinExistence type="predicted"/>
<evidence type="ECO:0000313" key="17">
    <source>
        <dbReference type="Proteomes" id="UP000041254"/>
    </source>
</evidence>
<name>A0A0G4EU89_VITBC</name>
<keyword evidence="8" id="KW-0809">Transit peptide</keyword>
<feature type="domain" description="Rieske" evidence="15">
    <location>
        <begin position="99"/>
        <end position="205"/>
    </location>
</feature>
<dbReference type="VEuPathDB" id="CryptoDB:Vbra_13313"/>
<dbReference type="SUPFAM" id="SSF50022">
    <property type="entry name" value="ISP domain"/>
    <property type="match status" value="1"/>
</dbReference>
<keyword evidence="17" id="KW-1185">Reference proteome</keyword>
<evidence type="ECO:0000313" key="16">
    <source>
        <dbReference type="EMBL" id="CEM01847.1"/>
    </source>
</evidence>
<reference evidence="16 17" key="1">
    <citation type="submission" date="2014-11" db="EMBL/GenBank/DDBJ databases">
        <authorList>
            <person name="Zhu J."/>
            <person name="Qi W."/>
            <person name="Song R."/>
        </authorList>
    </citation>
    <scope>NUCLEOTIDE SEQUENCE [LARGE SCALE GENOMIC DNA]</scope>
</reference>
<evidence type="ECO:0000256" key="7">
    <source>
        <dbReference type="ARBA" id="ARBA00022723"/>
    </source>
</evidence>
<dbReference type="GO" id="GO:0051537">
    <property type="term" value="F:2 iron, 2 sulfur cluster binding"/>
    <property type="evidence" value="ECO:0007669"/>
    <property type="project" value="UniProtKB-KW"/>
</dbReference>
<dbReference type="Gene3D" id="3.90.380.10">
    <property type="entry name" value="Naphthalene 1,2-dioxygenase Alpha Subunit, Chain A, domain 1"/>
    <property type="match status" value="1"/>
</dbReference>
<keyword evidence="9" id="KW-1133">Transmembrane helix</keyword>
<dbReference type="GO" id="GO:0016020">
    <property type="term" value="C:membrane"/>
    <property type="evidence" value="ECO:0007669"/>
    <property type="project" value="UniProtKB-SubCell"/>
</dbReference>
<dbReference type="OrthoDB" id="426882at2759"/>
<dbReference type="GO" id="GO:0010277">
    <property type="term" value="F:chlorophyllide a oxygenase activity"/>
    <property type="evidence" value="ECO:0007669"/>
    <property type="project" value="InterPro"/>
</dbReference>
<evidence type="ECO:0000256" key="10">
    <source>
        <dbReference type="ARBA" id="ARBA00023002"/>
    </source>
</evidence>
<dbReference type="PANTHER" id="PTHR21266">
    <property type="entry name" value="IRON-SULFUR DOMAIN CONTAINING PROTEIN"/>
    <property type="match status" value="1"/>
</dbReference>
<keyword evidence="3" id="KW-0150">Chloroplast</keyword>
<evidence type="ECO:0000256" key="2">
    <source>
        <dbReference type="ARBA" id="ARBA00004370"/>
    </source>
</evidence>
<keyword evidence="14" id="KW-0732">Signal</keyword>
<dbReference type="PANTHER" id="PTHR21266:SF32">
    <property type="entry name" value="CHOLESTEROL 7-DESATURASE NVD"/>
    <property type="match status" value="1"/>
</dbReference>
<comment type="subcellular location">
    <subcellularLocation>
        <location evidence="2">Membrane</location>
    </subcellularLocation>
    <subcellularLocation>
        <location evidence="1">Plastid</location>
        <location evidence="1">Chloroplast</location>
    </subcellularLocation>
</comment>
<gene>
    <name evidence="16" type="ORF">Vbra_13313</name>
</gene>
<keyword evidence="13" id="KW-0472">Membrane</keyword>
<evidence type="ECO:0000256" key="5">
    <source>
        <dbReference type="ARBA" id="ARBA00022692"/>
    </source>
</evidence>
<dbReference type="InterPro" id="IPR017941">
    <property type="entry name" value="Rieske_2Fe-2S"/>
</dbReference>
<keyword evidence="4" id="KW-0934">Plastid</keyword>
<dbReference type="InterPro" id="IPR013626">
    <property type="entry name" value="PaO"/>
</dbReference>
<evidence type="ECO:0000256" key="6">
    <source>
        <dbReference type="ARBA" id="ARBA00022714"/>
    </source>
</evidence>
<sequence length="544" mass="61249">MVAAAGLLLLLCACTIACATGSTHSSSFLSQPSPAVRRSVRERIFRTVRLQQPQQLDYVAEGKQHLQQQQQPQFGVSVEHRHAAQPHQQHYQTDWLQQWYPIAVEKFTDRRVPHAMNIIGRPFAFWWDDQQEAWHAMKDVCPHRLAPLSEGRVTDEGHIECPYHGWQFDGESGACTVVPQKEGPPDSRCNGKAFPCVAKQGLIWVWPTAKGEGTVQPAESLIPTLKIYEDPDVVSLDMSRDLPYDYSTLLENVLDSAHIPFTHHKTIGKRERAVPIPLKLDGHLDPVHGFSGSWTSAPPLMTGGGKTKEGVYRRSTRFVPPVLMYHRLEDSAENATMWTVVYAVPTSPGRSRIIARFPFRFGEGSKPMAKFVTFMLRFVPDWLQHINQNLVMDDDAIFLYLQEHRISSEGDGTTLPQLYHMPSASDTAGCIDRYHQHTIHCSSCSEALTNIKRVQKWAIGGLIAAAAYRQIALMALAFVVIQVAQQLEQGLTKGPYPPPRNMPLPDRHLMKKRVDGVQAVLRQALLAVMMRLEGLLIRTSRWGK</sequence>
<evidence type="ECO:0000256" key="9">
    <source>
        <dbReference type="ARBA" id="ARBA00022989"/>
    </source>
</evidence>
<evidence type="ECO:0000256" key="1">
    <source>
        <dbReference type="ARBA" id="ARBA00004229"/>
    </source>
</evidence>